<feature type="region of interest" description="Disordered" evidence="1">
    <location>
        <begin position="495"/>
        <end position="566"/>
    </location>
</feature>
<feature type="region of interest" description="Disordered" evidence="1">
    <location>
        <begin position="14"/>
        <end position="51"/>
    </location>
</feature>
<gene>
    <name evidence="2" type="ORF">BG015_004168</name>
</gene>
<feature type="compositionally biased region" description="Polar residues" evidence="1">
    <location>
        <begin position="665"/>
        <end position="676"/>
    </location>
</feature>
<dbReference type="Proteomes" id="UP000748756">
    <property type="component" value="Unassembled WGS sequence"/>
</dbReference>
<feature type="compositionally biased region" description="Basic and acidic residues" evidence="1">
    <location>
        <begin position="319"/>
        <end position="332"/>
    </location>
</feature>
<feature type="compositionally biased region" description="Low complexity" evidence="1">
    <location>
        <begin position="851"/>
        <end position="864"/>
    </location>
</feature>
<dbReference type="OrthoDB" id="2428156at2759"/>
<feature type="compositionally biased region" description="Polar residues" evidence="1">
    <location>
        <begin position="208"/>
        <end position="217"/>
    </location>
</feature>
<name>A0A9P5S7I1_9FUNG</name>
<sequence>MKRAIKSFFGIKSKSKKDKDLLSENTRTSAVNSTLNPAADPHHRSSNSNRLSVIVHEGVSKRKHYDPRPTQDIIEVQQRLQASSASASAQSSTPLQPRPRQSEIVHTRTRTRSATSAIAALQPEQLDFQAARRHYFYQPQLIDRGAGIGGPASATRELFEGGSSKKPTQDRQTSMSQSTRATVAAGLQVVYSIGNPYQTYHCAARSSAPPTTVSLAQNRGYGTDPRQEAGPDDNDVPLSTGNFDDSHNLKLKHKAPIRDFGSLRSTSSTAVQTNFDGGDRLDDYDGEVDIDNKKNGQQDSAGVCVQSTPSHQQHNRYQNRQDREQDHGHEQGQRQGPLKAKVTQYHVPDLEQSLLPVSHPNLEPNPTSQVHSTKRFSLNSLISRTTFKRLDSGVEPSTSKKKTSSSKGKGTVRGNTRPDTSSNVSPRVRQFDVDIDQFMKDNAIPDLEKHPYRISLDYELRLQARAYAKRLAEERESEQVKATLLQQQHDYIATVPKNPVPKDPAPTILQEPTLATPQPRPLSIKPKGSPSVPILSVSDSPPSRTNFTEESKRLSNTTSRGTSRGTARRIIYSADLANGLPKGHIAHESNFKIVPTKRFSASSARTNNTSSRSYTTTHVMTTADNLDGVPSRPASAAASLIIRPETRGKSPRIINKHEFSNTFGPSSVIGSINSGDSSESEERSSEQFMAVHTHNNWAVDMNHFATATTKKRVEGRDTGPEQAMGEFLGHLSDVASAGPRAEQDAVHYGTERRLRMAKRPTVIPGQLTGQHIHADPQDIMSFWVRPARLRSLDVVLNRNDWLPSEDMNSSPSNSNTSIYSLYMSEITDREQSSHTPPTLPANGESGDETASSSLDNHSISNSMSTKPLGDPIPDSALIIETSSSTIAPQSSRSPPPMLINGLTAEELINSVRFESDCEGSLGFYGPREFERDQERRRKVAQAKKEQEKAAIKVAKAAKAAAAEAARDNRQGVGVGASLGERIGGIVSTLWSQMTQTTVTNIPHRQ</sequence>
<feature type="region of interest" description="Disordered" evidence="1">
    <location>
        <begin position="204"/>
        <end position="250"/>
    </location>
</feature>
<proteinExistence type="predicted"/>
<feature type="compositionally biased region" description="Low complexity" evidence="1">
    <location>
        <begin position="81"/>
        <end position="92"/>
    </location>
</feature>
<accession>A0A9P5S7I1</accession>
<feature type="compositionally biased region" description="Low complexity" evidence="1">
    <location>
        <begin position="557"/>
        <end position="566"/>
    </location>
</feature>
<feature type="compositionally biased region" description="Polar residues" evidence="1">
    <location>
        <begin position="297"/>
        <end position="318"/>
    </location>
</feature>
<feature type="region of interest" description="Disordered" evidence="1">
    <location>
        <begin position="665"/>
        <end position="684"/>
    </location>
</feature>
<feature type="region of interest" description="Disordered" evidence="1">
    <location>
        <begin position="147"/>
        <end position="179"/>
    </location>
</feature>
<feature type="compositionally biased region" description="Polar residues" evidence="1">
    <location>
        <begin position="364"/>
        <end position="376"/>
    </location>
</feature>
<protein>
    <submittedName>
        <fullName evidence="2">Uncharacterized protein</fullName>
    </submittedName>
</protein>
<feature type="compositionally biased region" description="Polar residues" evidence="1">
    <location>
        <begin position="266"/>
        <end position="275"/>
    </location>
</feature>
<organism evidence="2 3">
    <name type="scientific">Linnemannia schmuckeri</name>
    <dbReference type="NCBI Taxonomy" id="64567"/>
    <lineage>
        <taxon>Eukaryota</taxon>
        <taxon>Fungi</taxon>
        <taxon>Fungi incertae sedis</taxon>
        <taxon>Mucoromycota</taxon>
        <taxon>Mortierellomycotina</taxon>
        <taxon>Mortierellomycetes</taxon>
        <taxon>Mortierellales</taxon>
        <taxon>Mortierellaceae</taxon>
        <taxon>Linnemannia</taxon>
    </lineage>
</organism>
<comment type="caution">
    <text evidence="2">The sequence shown here is derived from an EMBL/GenBank/DDBJ whole genome shotgun (WGS) entry which is preliminary data.</text>
</comment>
<feature type="region of interest" description="Disordered" evidence="1">
    <location>
        <begin position="266"/>
        <end position="339"/>
    </location>
</feature>
<feature type="compositionally biased region" description="Polar residues" evidence="1">
    <location>
        <begin position="24"/>
        <end position="36"/>
    </location>
</feature>
<feature type="region of interest" description="Disordered" evidence="1">
    <location>
        <begin position="389"/>
        <end position="426"/>
    </location>
</feature>
<evidence type="ECO:0000256" key="1">
    <source>
        <dbReference type="SAM" id="MobiDB-lite"/>
    </source>
</evidence>
<feature type="region of interest" description="Disordered" evidence="1">
    <location>
        <begin position="355"/>
        <end position="376"/>
    </location>
</feature>
<evidence type="ECO:0000313" key="3">
    <source>
        <dbReference type="Proteomes" id="UP000748756"/>
    </source>
</evidence>
<keyword evidence="3" id="KW-1185">Reference proteome</keyword>
<evidence type="ECO:0000313" key="2">
    <source>
        <dbReference type="EMBL" id="KAF9157092.1"/>
    </source>
</evidence>
<feature type="compositionally biased region" description="Polar residues" evidence="1">
    <location>
        <begin position="170"/>
        <end position="179"/>
    </location>
</feature>
<feature type="region of interest" description="Disordered" evidence="1">
    <location>
        <begin position="78"/>
        <end position="111"/>
    </location>
</feature>
<dbReference type="AlphaFoldDB" id="A0A9P5S7I1"/>
<dbReference type="EMBL" id="JAAAUQ010000002">
    <property type="protein sequence ID" value="KAF9157092.1"/>
    <property type="molecule type" value="Genomic_DNA"/>
</dbReference>
<reference evidence="2" key="1">
    <citation type="journal article" date="2020" name="Fungal Divers.">
        <title>Resolving the Mortierellaceae phylogeny through synthesis of multi-gene phylogenetics and phylogenomics.</title>
        <authorList>
            <person name="Vandepol N."/>
            <person name="Liber J."/>
            <person name="Desiro A."/>
            <person name="Na H."/>
            <person name="Kennedy M."/>
            <person name="Barry K."/>
            <person name="Grigoriev I.V."/>
            <person name="Miller A.N."/>
            <person name="O'Donnell K."/>
            <person name="Stajich J.E."/>
            <person name="Bonito G."/>
        </authorList>
    </citation>
    <scope>NUCLEOTIDE SEQUENCE</scope>
    <source>
        <strain evidence="2">NRRL 6426</strain>
    </source>
</reference>
<feature type="compositionally biased region" description="Polar residues" evidence="1">
    <location>
        <begin position="413"/>
        <end position="425"/>
    </location>
</feature>
<feature type="region of interest" description="Disordered" evidence="1">
    <location>
        <begin position="827"/>
        <end position="875"/>
    </location>
</feature>
<feature type="compositionally biased region" description="Polar residues" evidence="1">
    <location>
        <begin position="537"/>
        <end position="546"/>
    </location>
</feature>